<sequence length="1323" mass="148631">MSAHRLSCSRSNQSVDPLNSYGSGSTVPVSTSKLSDSRAEFVDVDKHHAADVRRTVSSKSGLISPTTSSSWAQEIVEPLDFEEFVGAYQQVLDRDPLRCILDVPLGDVQVDVIERPLRTLRPILPEEKLDSLSPHVQACVDCYKSVWKVVRYNHRQLSGSSSSRSNLAKSLQPSPKQEFEVDFQVTSETNSELDVASQGSSSRQSIVSIGSLSSCGDTITPRNSWASLDLRHSAGDALIPEILEQSILESQDQVNESQRQIERQEALFALAPHDLQIDVQEPVEKRLVAAAPYEHVGHRVLVKCLQLTMDIEVEPLFASMALYDSKERKKVSETFYFDMNTEGLKRMLGGHVPYADSSTLARSCIFNISHPSPDLFIVVRVEKVLQGDVNECVEPYLKDEKNRDKLKSIAVSVCERLGKYRQAFAWTAINLISVINGGNSLERDFDRESTGSGSNTNSLDRKSSGSGLEQLRRKASDMSTLTRRGSLDRKDKCRSWSPDHLATNLDTFRPITLTMSSFFKQEGDKLRDEDLYKCLQELKRPTLVLKKLKCIPATFKLEISPCPAEYKNSLTTELAKFHPYPDDKSRPTKELLEFPVKEILVPHYTYRNLLFVSPRELNFSNRTGSARNLAVKVQLMAGESETHCLPSIFGKSSCPEMASEVFSSVTYHSKTPVFYDEIKIKLPASLADNHHLLFTFYHISCQKKAEQNVVESPVGYTWLPLLRDGRLVSGEFCLPVMLEPPPRNYSYIPPDVFLPGMKWLDGHKGLFSVILDTASSVHTHDPPIERFFAAYDYIHSGIIPTRLGEVGSEKELTQPSLHNKAVDTIKSLLSWHDSDPRYASPEARHRVAALYFPLLSVAMDVLPLLHMFSQDKNDRFSSEDHAPSNINPSVAMAIAGKLPTSTCDSFQASRKLGVNAEATRNLLTCVLWTLKNVERDSLCQWMSELTATRLATLLHLLDACTSCFEYRPRRRAPPSSGYAHAQVTQDMRSRLEDVILGQGSAREMMQRRKGSSLAAALAGLTAYRLAGGVPQATTEKLRWRKEQMTYKISTECQERPRDDAFFHDTHLDGHFATEASFIVLDTLERSVSTIAQLDSQQHLVGLALAVLLHALGKNQSTTVLPHMFASQRSLVFKFHSALFDEESTHCADLCLLLLKHCGSQIASVRSQAAASLYLLMRQTFQIGNNFARVKMQVTMSLSSLVGTSASFSDESLRRSLKTILEYGERDAELQETTFPEQVRDLVFNLHMILSDTVKMKEFQEDPEMLLDLMFRIAKGYQNSPDLRLTWLANMAQKHMERGIQMPIFFFYVGYQHGNFNFIDGISK</sequence>
<accession>N6TED1</accession>
<dbReference type="EMBL" id="KB740993">
    <property type="protein sequence ID" value="ENN76068.1"/>
    <property type="molecule type" value="Genomic_DNA"/>
</dbReference>
<protein>
    <submittedName>
        <fullName evidence="4">Uncharacterized protein</fullName>
    </submittedName>
</protein>
<dbReference type="InterPro" id="IPR026791">
    <property type="entry name" value="DOCK"/>
</dbReference>
<evidence type="ECO:0000256" key="1">
    <source>
        <dbReference type="ARBA" id="ARBA00022553"/>
    </source>
</evidence>
<dbReference type="Pfam" id="PF14429">
    <property type="entry name" value="DOCK-C2"/>
    <property type="match status" value="1"/>
</dbReference>
<keyword evidence="1" id="KW-0597">Phosphoprotein</keyword>
<dbReference type="Gene3D" id="2.60.40.150">
    <property type="entry name" value="C2 domain"/>
    <property type="match status" value="1"/>
</dbReference>
<dbReference type="Pfam" id="PF11878">
    <property type="entry name" value="DOCK_C-D_N"/>
    <property type="match status" value="1"/>
</dbReference>
<evidence type="ECO:0000313" key="4">
    <source>
        <dbReference type="EMBL" id="ENN76068.1"/>
    </source>
</evidence>
<dbReference type="CDD" id="cd08696">
    <property type="entry name" value="C2_Dock-C"/>
    <property type="match status" value="1"/>
</dbReference>
<dbReference type="Pfam" id="PF06920">
    <property type="entry name" value="DHR-2_Lobe_A"/>
    <property type="match status" value="1"/>
</dbReference>
<feature type="region of interest" description="Disordered" evidence="3">
    <location>
        <begin position="1"/>
        <end position="31"/>
    </location>
</feature>
<dbReference type="PROSITE" id="PS51650">
    <property type="entry name" value="C2_DOCK"/>
    <property type="match status" value="1"/>
</dbReference>
<dbReference type="HOGENOM" id="CLU_259700_0_0_1"/>
<dbReference type="PANTHER" id="PTHR23317:SF76">
    <property type="entry name" value="LD20667P"/>
    <property type="match status" value="1"/>
</dbReference>
<name>N6TED1_DENPD</name>
<feature type="region of interest" description="Disordered" evidence="3">
    <location>
        <begin position="445"/>
        <end position="493"/>
    </location>
</feature>
<proteinExistence type="inferred from homology"/>
<organism evidence="4">
    <name type="scientific">Dendroctonus ponderosae</name>
    <name type="common">Mountain pine beetle</name>
    <dbReference type="NCBI Taxonomy" id="77166"/>
    <lineage>
        <taxon>Eukaryota</taxon>
        <taxon>Metazoa</taxon>
        <taxon>Ecdysozoa</taxon>
        <taxon>Arthropoda</taxon>
        <taxon>Hexapoda</taxon>
        <taxon>Insecta</taxon>
        <taxon>Pterygota</taxon>
        <taxon>Neoptera</taxon>
        <taxon>Endopterygota</taxon>
        <taxon>Coleoptera</taxon>
        <taxon>Polyphaga</taxon>
        <taxon>Cucujiformia</taxon>
        <taxon>Curculionidae</taxon>
        <taxon>Scolytinae</taxon>
        <taxon>Dendroctonus</taxon>
    </lineage>
</organism>
<dbReference type="GO" id="GO:0007264">
    <property type="term" value="P:small GTPase-mediated signal transduction"/>
    <property type="evidence" value="ECO:0007669"/>
    <property type="project" value="InterPro"/>
</dbReference>
<reference evidence="4" key="1">
    <citation type="journal article" date="2013" name="Genome Biol.">
        <title>Draft genome of the mountain pine beetle, Dendroctonus ponderosae Hopkins, a major forest pest.</title>
        <authorList>
            <person name="Keeling C.I."/>
            <person name="Yuen M.M."/>
            <person name="Liao N.Y."/>
            <person name="Docking T.R."/>
            <person name="Chan S.K."/>
            <person name="Taylor G.A."/>
            <person name="Palmquist D.L."/>
            <person name="Jackman S.D."/>
            <person name="Nguyen A."/>
            <person name="Li M."/>
            <person name="Henderson H."/>
            <person name="Janes J.K."/>
            <person name="Zhao Y."/>
            <person name="Pandoh P."/>
            <person name="Moore R."/>
            <person name="Sperling F.A."/>
            <person name="Huber D.P."/>
            <person name="Birol I."/>
            <person name="Jones S.J."/>
            <person name="Bohlmann J."/>
        </authorList>
    </citation>
    <scope>NUCLEOTIDE SEQUENCE</scope>
</reference>
<dbReference type="InterPro" id="IPR027007">
    <property type="entry name" value="C2_DOCK-type_domain"/>
</dbReference>
<dbReference type="InterPro" id="IPR021816">
    <property type="entry name" value="DOCK_C/D_N"/>
</dbReference>
<feature type="non-terminal residue" evidence="4">
    <location>
        <position position="1"/>
    </location>
</feature>
<dbReference type="InterPro" id="IPR046769">
    <property type="entry name" value="DOCKER_Lobe_A"/>
</dbReference>
<dbReference type="PANTHER" id="PTHR23317">
    <property type="entry name" value="DEDICATOR OF CYTOKINESIS DOCK"/>
    <property type="match status" value="1"/>
</dbReference>
<dbReference type="InterPro" id="IPR043161">
    <property type="entry name" value="DOCK_C_lobe_A"/>
</dbReference>
<evidence type="ECO:0000256" key="2">
    <source>
        <dbReference type="PROSITE-ProRule" id="PRU00983"/>
    </source>
</evidence>
<gene>
    <name evidence="4" type="ORF">YQE_07440</name>
</gene>
<evidence type="ECO:0000256" key="3">
    <source>
        <dbReference type="SAM" id="MobiDB-lite"/>
    </source>
</evidence>
<comment type="similarity">
    <text evidence="2">Belongs to the DOCK family.</text>
</comment>
<dbReference type="InterPro" id="IPR037808">
    <property type="entry name" value="C2_Dock-C"/>
</dbReference>
<dbReference type="OrthoDB" id="47328at2759"/>
<dbReference type="GO" id="GO:0005085">
    <property type="term" value="F:guanyl-nucleotide exchange factor activity"/>
    <property type="evidence" value="ECO:0007669"/>
    <property type="project" value="InterPro"/>
</dbReference>
<dbReference type="InterPro" id="IPR035892">
    <property type="entry name" value="C2_domain_sf"/>
</dbReference>
<dbReference type="Gene3D" id="1.25.40.410">
    <property type="match status" value="1"/>
</dbReference>
<feature type="compositionally biased region" description="Polar residues" evidence="3">
    <location>
        <begin position="8"/>
        <end position="31"/>
    </location>
</feature>